<evidence type="ECO:0000259" key="2">
    <source>
        <dbReference type="PROSITE" id="PS50110"/>
    </source>
</evidence>
<accession>A0A5R9KGC2</accession>
<dbReference type="OrthoDB" id="9789181at2"/>
<feature type="modified residue" description="4-aspartylphosphate" evidence="1">
    <location>
        <position position="62"/>
    </location>
</feature>
<dbReference type="PANTHER" id="PTHR43228">
    <property type="entry name" value="TWO-COMPONENT RESPONSE REGULATOR"/>
    <property type="match status" value="1"/>
</dbReference>
<evidence type="ECO:0000256" key="1">
    <source>
        <dbReference type="PROSITE-ProRule" id="PRU00169"/>
    </source>
</evidence>
<dbReference type="InterPro" id="IPR001789">
    <property type="entry name" value="Sig_transdc_resp-reg_receiver"/>
</dbReference>
<proteinExistence type="predicted"/>
<feature type="non-terminal residue" evidence="3">
    <location>
        <position position="108"/>
    </location>
</feature>
<dbReference type="SMART" id="SM00448">
    <property type="entry name" value="REC"/>
    <property type="match status" value="1"/>
</dbReference>
<dbReference type="EMBL" id="VCEI01000017">
    <property type="protein sequence ID" value="TLU95167.1"/>
    <property type="molecule type" value="Genomic_DNA"/>
</dbReference>
<gene>
    <name evidence="3" type="ORF">FEM55_07375</name>
</gene>
<feature type="domain" description="Response regulatory" evidence="2">
    <location>
        <begin position="13"/>
        <end position="108"/>
    </location>
</feature>
<dbReference type="PANTHER" id="PTHR43228:SF1">
    <property type="entry name" value="TWO-COMPONENT RESPONSE REGULATOR ARR22"/>
    <property type="match status" value="1"/>
</dbReference>
<comment type="caution">
    <text evidence="3">The sequence shown here is derived from an EMBL/GenBank/DDBJ whole genome shotgun (WGS) entry which is preliminary data.</text>
</comment>
<organism evidence="3 4">
    <name type="scientific">Dyadobacter sediminis</name>
    <dbReference type="NCBI Taxonomy" id="1493691"/>
    <lineage>
        <taxon>Bacteria</taxon>
        <taxon>Pseudomonadati</taxon>
        <taxon>Bacteroidota</taxon>
        <taxon>Cytophagia</taxon>
        <taxon>Cytophagales</taxon>
        <taxon>Spirosomataceae</taxon>
        <taxon>Dyadobacter</taxon>
    </lineage>
</organism>
<protein>
    <submittedName>
        <fullName evidence="3">Response regulator</fullName>
    </submittedName>
</protein>
<keyword evidence="4" id="KW-1185">Reference proteome</keyword>
<dbReference type="SUPFAM" id="SSF52172">
    <property type="entry name" value="CheY-like"/>
    <property type="match status" value="1"/>
</dbReference>
<dbReference type="InterPro" id="IPR011006">
    <property type="entry name" value="CheY-like_superfamily"/>
</dbReference>
<evidence type="ECO:0000313" key="4">
    <source>
        <dbReference type="Proteomes" id="UP000309788"/>
    </source>
</evidence>
<dbReference type="Pfam" id="PF00072">
    <property type="entry name" value="Response_reg"/>
    <property type="match status" value="1"/>
</dbReference>
<dbReference type="Gene3D" id="3.40.50.2300">
    <property type="match status" value="1"/>
</dbReference>
<reference evidence="3 4" key="1">
    <citation type="submission" date="2019-05" db="EMBL/GenBank/DDBJ databases">
        <authorList>
            <person name="Qu J.-H."/>
        </authorList>
    </citation>
    <scope>NUCLEOTIDE SEQUENCE [LARGE SCALE GENOMIC DNA]</scope>
    <source>
        <strain evidence="3 4">Z12</strain>
    </source>
</reference>
<evidence type="ECO:0000313" key="3">
    <source>
        <dbReference type="EMBL" id="TLU95167.1"/>
    </source>
</evidence>
<dbReference type="GO" id="GO:0000160">
    <property type="term" value="P:phosphorelay signal transduction system"/>
    <property type="evidence" value="ECO:0007669"/>
    <property type="project" value="InterPro"/>
</dbReference>
<dbReference type="InterPro" id="IPR052048">
    <property type="entry name" value="ST_Response_Regulator"/>
</dbReference>
<dbReference type="AlphaFoldDB" id="A0A5R9KGC2"/>
<keyword evidence="1" id="KW-0597">Phosphoprotein</keyword>
<dbReference type="Proteomes" id="UP000309788">
    <property type="component" value="Unassembled WGS sequence"/>
</dbReference>
<dbReference type="RefSeq" id="WP_138280704.1">
    <property type="nucleotide sequence ID" value="NZ_VCEI01000017.1"/>
</dbReference>
<dbReference type="PROSITE" id="PS50110">
    <property type="entry name" value="RESPONSE_REGULATORY"/>
    <property type="match status" value="1"/>
</dbReference>
<name>A0A5R9KGC2_9BACT</name>
<sequence>MAVVDKISNSYHKILIVDDNLDLASVTGMLLNFLGFQVQTCNTGKDCIRLAQQMQPDVILLDIDMPIMNGYQVCEHIRNQSWGRYLSIIAYTGRDSPSTSKDALATGF</sequence>